<dbReference type="OrthoDB" id="524326at2759"/>
<feature type="compositionally biased region" description="Low complexity" evidence="1">
    <location>
        <begin position="935"/>
        <end position="953"/>
    </location>
</feature>
<evidence type="ECO:0000313" key="6">
    <source>
        <dbReference type="Proteomes" id="UP000008370"/>
    </source>
</evidence>
<feature type="compositionally biased region" description="Low complexity" evidence="1">
    <location>
        <begin position="1002"/>
        <end position="1017"/>
    </location>
</feature>
<dbReference type="KEGG" id="pco:PHACADRAFT_209279"/>
<dbReference type="PROSITE" id="PS50030">
    <property type="entry name" value="UBA"/>
    <property type="match status" value="1"/>
</dbReference>
<feature type="compositionally biased region" description="Polar residues" evidence="1">
    <location>
        <begin position="513"/>
        <end position="525"/>
    </location>
</feature>
<feature type="domain" description="UBA" evidence="2">
    <location>
        <begin position="1334"/>
        <end position="1376"/>
    </location>
</feature>
<feature type="compositionally biased region" description="Polar residues" evidence="1">
    <location>
        <begin position="420"/>
        <end position="451"/>
    </location>
</feature>
<feature type="compositionally biased region" description="Pro residues" evidence="1">
    <location>
        <begin position="1262"/>
        <end position="1273"/>
    </location>
</feature>
<dbReference type="InterPro" id="IPR015940">
    <property type="entry name" value="UBA"/>
</dbReference>
<accession>K5UZX9</accession>
<dbReference type="InterPro" id="IPR002048">
    <property type="entry name" value="EF_hand_dom"/>
</dbReference>
<feature type="region of interest" description="Disordered" evidence="1">
    <location>
        <begin position="1059"/>
        <end position="1334"/>
    </location>
</feature>
<dbReference type="SMART" id="SM00054">
    <property type="entry name" value="EFh"/>
    <property type="match status" value="2"/>
</dbReference>
<feature type="compositionally biased region" description="Low complexity" evidence="1">
    <location>
        <begin position="1130"/>
        <end position="1150"/>
    </location>
</feature>
<sequence length="1377" mass="144017">MSKFTPSPQEVALVNQIFAQADAQKIGVVTGEVAVKIFSGSKLPATTLAEIWNLADEDGKGVLTRKDVAVAVRLLGHAQRGERITEALVHKPGSPPSIEGLIAPISQQWTGSPKSPPPGPAAGLPPLTPQDKAKFQKLFLGCGPANGLLTGDKAREVFVKSKLPVEKLGQIWTLADTKKRGALDLTDFTIAMYLIQASMSGALPSVPPALPPHVYEQARPSTGGVATHATGGSVSFSPTSSGFPARPGSAVQPQHTGTAILQPQITGQRPAPPLPARTPTVPQFPLPTQATGQHVSWDVTPQEKATFDQFYDTLDTQRRGYIEGDVAVPFMLQSKLPDDILAQIWDLADYSHDGRLTRDGFAVAMHLIHGKLAGKEVPSTLPPTLIPPSVRGQISTTSTPSQPAQPAVPEAIRDLLWDDTPSSATSQYPTVSASLPPRTGTTSPKPTQPLASSIFDASDPFSTSGSPFVISHGTGQASAPAPTQVQHKDLLGDDEEPVSTSPPLQDKSAEIGNIQNQLHSTNRALETSKREREDLEKKVAEQATQLSALQTQLSSAKASYETEIRLLATLRERFSSQNTDIQTSRQELIRAESDLSAVRVEKAEVEGSLLRDKEEVRELQRKMAEVGSEVESLKAQVEKIKKEAKQQKGLLAIAKKQLASREAERAKVATELEGVQADIDATNKELQETEDELAKSPQPQPFSIPERTASPSGDSITTFAAAHPLPASPEPSLASPTSATSGKSNNPFERLTMGGAGSPRSQSPFLPFAGSAVLPTPPTGTSVPEQSAADPFGFDDAFGNDAGPSEEQPSDTTTPLTLQNGSPFGAAQTSGEGADTWSPTETEDFVTPQSTATLQAATSDSEGVRAASPPPASATSPAIEQSIPGHFPSIDGQQEKREETDLGPQLKDLEVSESDSDSEYDDEPLANVKAKLENQSFSPSASQAAAGPSTAAFDDSFGISSPQPTTNTSASSASSSFPSPGSQDTPKATITSPFPAPASPIENATSTNSESSAAGASDFDEALGKLPGSGGSGASQFSHVSQFTFESAFEDDFDFAAAKAASGSEPAPRSPAAPAPATSSAFPPVPTPSSAFPPVSAPSAFPTAPVSSSAFPPAPAQAPKSEGFDAIFLPQGSAGTQPAPAPGPAQAESSRPFSFDDVFGTISGAPANNTVAPTIQQVPSGSPQGLSFDDAFDERTSTATAHSPFSAFGSPGSAQHQSQPSSDVSQPPSQTSTPFPSSMPSSPAREASRPVSGSVGSRRSMSPPPRELSPPPRQSAKSRPSTAGSTEKEKSTRTSKLSIRLPFGRKKNKHDPMPSHLSQSLLVEEPPEGDATPAAEDDIDAVKTMCGMGFSRTQAVTALEQHDYDVQRALNSLLGTR</sequence>
<feature type="region of interest" description="Disordered" evidence="1">
    <location>
        <begin position="492"/>
        <end position="536"/>
    </location>
</feature>
<feature type="compositionally biased region" description="Polar residues" evidence="1">
    <location>
        <begin position="1275"/>
        <end position="1285"/>
    </location>
</feature>
<feature type="compositionally biased region" description="Acidic residues" evidence="1">
    <location>
        <begin position="911"/>
        <end position="924"/>
    </location>
</feature>
<dbReference type="Pfam" id="PF00627">
    <property type="entry name" value="UBA"/>
    <property type="match status" value="1"/>
</dbReference>
<feature type="compositionally biased region" description="Low complexity" evidence="1">
    <location>
        <begin position="960"/>
        <end position="985"/>
    </location>
</feature>
<dbReference type="InterPro" id="IPR009060">
    <property type="entry name" value="UBA-like_sf"/>
</dbReference>
<dbReference type="HOGENOM" id="CLU_006395_0_0_1"/>
<dbReference type="PANTHER" id="PTHR11216:SF170">
    <property type="entry name" value="DYNAMIN ASSOCIATED PROTEIN 160, ISOFORM D"/>
    <property type="match status" value="1"/>
</dbReference>
<dbReference type="RefSeq" id="XP_007396069.1">
    <property type="nucleotide sequence ID" value="XM_007396007.1"/>
</dbReference>
<dbReference type="GO" id="GO:0005509">
    <property type="term" value="F:calcium ion binding"/>
    <property type="evidence" value="ECO:0007669"/>
    <property type="project" value="InterPro"/>
</dbReference>
<organism evidence="5 6">
    <name type="scientific">Phanerochaete carnosa (strain HHB-10118-sp)</name>
    <name type="common">White-rot fungus</name>
    <name type="synonym">Peniophora carnosa</name>
    <dbReference type="NCBI Taxonomy" id="650164"/>
    <lineage>
        <taxon>Eukaryota</taxon>
        <taxon>Fungi</taxon>
        <taxon>Dikarya</taxon>
        <taxon>Basidiomycota</taxon>
        <taxon>Agaricomycotina</taxon>
        <taxon>Agaricomycetes</taxon>
        <taxon>Polyporales</taxon>
        <taxon>Phanerochaetaceae</taxon>
        <taxon>Phanerochaete</taxon>
    </lineage>
</organism>
<feature type="compositionally biased region" description="Low complexity" evidence="1">
    <location>
        <begin position="1075"/>
        <end position="1111"/>
    </location>
</feature>
<dbReference type="STRING" id="650164.K5UZX9"/>
<dbReference type="SMART" id="SM00027">
    <property type="entry name" value="EH"/>
    <property type="match status" value="3"/>
</dbReference>
<feature type="compositionally biased region" description="Low complexity" evidence="1">
    <location>
        <begin position="1215"/>
        <end position="1261"/>
    </location>
</feature>
<feature type="compositionally biased region" description="Basic and acidic residues" evidence="1">
    <location>
        <begin position="526"/>
        <end position="536"/>
    </location>
</feature>
<dbReference type="GO" id="GO:0005886">
    <property type="term" value="C:plasma membrane"/>
    <property type="evidence" value="ECO:0007669"/>
    <property type="project" value="TreeGrafter"/>
</dbReference>
<dbReference type="GO" id="GO:0005737">
    <property type="term" value="C:cytoplasm"/>
    <property type="evidence" value="ECO:0007669"/>
    <property type="project" value="TreeGrafter"/>
</dbReference>
<evidence type="ECO:0000256" key="1">
    <source>
        <dbReference type="SAM" id="MobiDB-lite"/>
    </source>
</evidence>
<dbReference type="Proteomes" id="UP000008370">
    <property type="component" value="Unassembled WGS sequence"/>
</dbReference>
<dbReference type="Gene3D" id="1.10.8.10">
    <property type="entry name" value="DNA helicase RuvA subunit, C-terminal domain"/>
    <property type="match status" value="1"/>
</dbReference>
<dbReference type="SUPFAM" id="SSF47473">
    <property type="entry name" value="EF-hand"/>
    <property type="match status" value="3"/>
</dbReference>
<dbReference type="Gene3D" id="1.10.238.10">
    <property type="entry name" value="EF-hand"/>
    <property type="match status" value="3"/>
</dbReference>
<dbReference type="PROSITE" id="PS50222">
    <property type="entry name" value="EF_HAND_2"/>
    <property type="match status" value="2"/>
</dbReference>
<dbReference type="SUPFAM" id="SSF46934">
    <property type="entry name" value="UBA-like"/>
    <property type="match status" value="1"/>
</dbReference>
<evidence type="ECO:0000259" key="2">
    <source>
        <dbReference type="PROSITE" id="PS50030"/>
    </source>
</evidence>
<dbReference type="PANTHER" id="PTHR11216">
    <property type="entry name" value="EH DOMAIN"/>
    <property type="match status" value="1"/>
</dbReference>
<feature type="compositionally biased region" description="Low complexity" evidence="1">
    <location>
        <begin position="720"/>
        <end position="741"/>
    </location>
</feature>
<evidence type="ECO:0000259" key="4">
    <source>
        <dbReference type="PROSITE" id="PS50222"/>
    </source>
</evidence>
<dbReference type="InParanoid" id="K5UZX9"/>
<feature type="compositionally biased region" description="Polar residues" evidence="1">
    <location>
        <begin position="709"/>
        <end position="718"/>
    </location>
</feature>
<dbReference type="Pfam" id="PF12763">
    <property type="entry name" value="EH"/>
    <property type="match status" value="3"/>
</dbReference>
<dbReference type="GO" id="GO:0016197">
    <property type="term" value="P:endosomal transport"/>
    <property type="evidence" value="ECO:0007669"/>
    <property type="project" value="TreeGrafter"/>
</dbReference>
<feature type="domain" description="EF-hand" evidence="4">
    <location>
        <begin position="336"/>
        <end position="371"/>
    </location>
</feature>
<feature type="compositionally biased region" description="Polar residues" evidence="1">
    <location>
        <begin position="847"/>
        <end position="861"/>
    </location>
</feature>
<feature type="domain" description="EH" evidence="3">
    <location>
        <begin position="10"/>
        <end position="109"/>
    </location>
</feature>
<evidence type="ECO:0000313" key="5">
    <source>
        <dbReference type="EMBL" id="EKM55751.1"/>
    </source>
</evidence>
<feature type="region of interest" description="Disordered" evidence="1">
    <location>
        <begin position="465"/>
        <end position="484"/>
    </location>
</feature>
<evidence type="ECO:0000259" key="3">
    <source>
        <dbReference type="PROSITE" id="PS50031"/>
    </source>
</evidence>
<dbReference type="Gene3D" id="1.10.287.1490">
    <property type="match status" value="1"/>
</dbReference>
<reference evidence="5 6" key="1">
    <citation type="journal article" date="2012" name="BMC Genomics">
        <title>Comparative genomics of the white-rot fungi, Phanerochaete carnosa and P. chrysosporium, to elucidate the genetic basis of the distinct wood types they colonize.</title>
        <authorList>
            <person name="Suzuki H."/>
            <person name="MacDonald J."/>
            <person name="Syed K."/>
            <person name="Salamov A."/>
            <person name="Hori C."/>
            <person name="Aerts A."/>
            <person name="Henrissat B."/>
            <person name="Wiebenga A."/>
            <person name="vanKuyk P.A."/>
            <person name="Barry K."/>
            <person name="Lindquist E."/>
            <person name="LaButti K."/>
            <person name="Lapidus A."/>
            <person name="Lucas S."/>
            <person name="Coutinho P."/>
            <person name="Gong Y."/>
            <person name="Samejima M."/>
            <person name="Mahadevan R."/>
            <person name="Abou-Zaid M."/>
            <person name="de Vries R.P."/>
            <person name="Igarashi K."/>
            <person name="Yadav J.S."/>
            <person name="Grigoriev I.V."/>
            <person name="Master E.R."/>
        </authorList>
    </citation>
    <scope>NUCLEOTIDE SEQUENCE [LARGE SCALE GENOMIC DNA]</scope>
    <source>
        <strain evidence="5 6">HHB-10118-sp</strain>
    </source>
</reference>
<feature type="compositionally biased region" description="Polar residues" evidence="1">
    <location>
        <begin position="473"/>
        <end position="484"/>
    </location>
</feature>
<dbReference type="CDD" id="cd00052">
    <property type="entry name" value="EH"/>
    <property type="match status" value="3"/>
</dbReference>
<dbReference type="PROSITE" id="PS50031">
    <property type="entry name" value="EH"/>
    <property type="match status" value="3"/>
</dbReference>
<proteinExistence type="predicted"/>
<name>K5UZX9_PHACS</name>
<feature type="domain" description="EF-hand" evidence="4">
    <location>
        <begin position="43"/>
        <end position="78"/>
    </location>
</feature>
<feature type="domain" description="EH" evidence="3">
    <location>
        <begin position="303"/>
        <end position="392"/>
    </location>
</feature>
<dbReference type="GO" id="GO:0006897">
    <property type="term" value="P:endocytosis"/>
    <property type="evidence" value="ECO:0007669"/>
    <property type="project" value="TreeGrafter"/>
</dbReference>
<feature type="compositionally biased region" description="Polar residues" evidence="1">
    <location>
        <begin position="810"/>
        <end position="831"/>
    </location>
</feature>
<feature type="region of interest" description="Disordered" evidence="1">
    <location>
        <begin position="679"/>
        <end position="1036"/>
    </location>
</feature>
<dbReference type="InterPro" id="IPR000261">
    <property type="entry name" value="EH_dom"/>
</dbReference>
<protein>
    <submittedName>
        <fullName evidence="5">Uncharacterized protein</fullName>
    </submittedName>
</protein>
<dbReference type="EMBL" id="JH930472">
    <property type="protein sequence ID" value="EKM55751.1"/>
    <property type="molecule type" value="Genomic_DNA"/>
</dbReference>
<keyword evidence="6" id="KW-1185">Reference proteome</keyword>
<dbReference type="InterPro" id="IPR011992">
    <property type="entry name" value="EF-hand-dom_pair"/>
</dbReference>
<feature type="region of interest" description="Disordered" evidence="1">
    <location>
        <begin position="420"/>
        <end position="458"/>
    </location>
</feature>
<feature type="region of interest" description="Disordered" evidence="1">
    <location>
        <begin position="107"/>
        <end position="128"/>
    </location>
</feature>
<feature type="compositionally biased region" description="Polar residues" evidence="1">
    <location>
        <begin position="1166"/>
        <end position="1185"/>
    </location>
</feature>
<dbReference type="SMART" id="SM00165">
    <property type="entry name" value="UBA"/>
    <property type="match status" value="1"/>
</dbReference>
<feature type="domain" description="EH" evidence="3">
    <location>
        <begin position="131"/>
        <end position="221"/>
    </location>
</feature>
<dbReference type="GeneID" id="18912825"/>
<gene>
    <name evidence="5" type="ORF">PHACADRAFT_209279</name>
</gene>